<feature type="binding site" evidence="7">
    <location>
        <position position="125"/>
    </location>
    <ligand>
        <name>Zn(2+)</name>
        <dbReference type="ChEBI" id="CHEBI:29105"/>
        <label>2</label>
    </ligand>
</feature>
<dbReference type="STRING" id="1121925.SAMN02746011_00979"/>
<dbReference type="HAMAP" id="MF_01374">
    <property type="entry name" value="Glyoxalase_2"/>
    <property type="match status" value="1"/>
</dbReference>
<dbReference type="SUPFAM" id="SSF56281">
    <property type="entry name" value="Metallo-hydrolase/oxidoreductase"/>
    <property type="match status" value="1"/>
</dbReference>
<evidence type="ECO:0000256" key="1">
    <source>
        <dbReference type="ARBA" id="ARBA00001623"/>
    </source>
</evidence>
<keyword evidence="5 7" id="KW-0378">Hydrolase</keyword>
<dbReference type="PANTHER" id="PTHR43705">
    <property type="entry name" value="HYDROXYACYLGLUTATHIONE HYDROLASE"/>
    <property type="match status" value="1"/>
</dbReference>
<evidence type="ECO:0000256" key="2">
    <source>
        <dbReference type="ARBA" id="ARBA00004963"/>
    </source>
</evidence>
<dbReference type="InterPro" id="IPR050110">
    <property type="entry name" value="Glyoxalase_II_hydrolase"/>
</dbReference>
<dbReference type="Gene3D" id="3.60.15.10">
    <property type="entry name" value="Ribonuclease Z/Hydroxyacylglutathione hydrolase-like"/>
    <property type="match status" value="1"/>
</dbReference>
<name>A0A1T4L7H0_9LACT</name>
<feature type="domain" description="Metallo-beta-lactamase" evidence="8">
    <location>
        <begin position="11"/>
        <end position="163"/>
    </location>
</feature>
<dbReference type="SMART" id="SM00849">
    <property type="entry name" value="Lactamase_B"/>
    <property type="match status" value="1"/>
</dbReference>
<evidence type="ECO:0000256" key="4">
    <source>
        <dbReference type="ARBA" id="ARBA00022723"/>
    </source>
</evidence>
<organism evidence="9 10">
    <name type="scientific">Globicatella sulfidifaciens DSM 15739</name>
    <dbReference type="NCBI Taxonomy" id="1121925"/>
    <lineage>
        <taxon>Bacteria</taxon>
        <taxon>Bacillati</taxon>
        <taxon>Bacillota</taxon>
        <taxon>Bacilli</taxon>
        <taxon>Lactobacillales</taxon>
        <taxon>Aerococcaceae</taxon>
        <taxon>Globicatella</taxon>
    </lineage>
</organism>
<feature type="binding site" evidence="7">
    <location>
        <position position="57"/>
    </location>
    <ligand>
        <name>Zn(2+)</name>
        <dbReference type="ChEBI" id="CHEBI:29105"/>
        <label>2</label>
    </ligand>
</feature>
<comment type="similarity">
    <text evidence="3 7">Belongs to the metallo-beta-lactamase superfamily. Glyoxalase II family.</text>
</comment>
<dbReference type="GO" id="GO:0004416">
    <property type="term" value="F:hydroxyacylglutathione hydrolase activity"/>
    <property type="evidence" value="ECO:0007669"/>
    <property type="project" value="UniProtKB-UniRule"/>
</dbReference>
<proteinExistence type="inferred from homology"/>
<comment type="subunit">
    <text evidence="7">Monomer.</text>
</comment>
<evidence type="ECO:0000256" key="6">
    <source>
        <dbReference type="ARBA" id="ARBA00022833"/>
    </source>
</evidence>
<dbReference type="EC" id="3.1.2.6" evidence="7"/>
<feature type="binding site" evidence="7">
    <location>
        <position position="125"/>
    </location>
    <ligand>
        <name>Zn(2+)</name>
        <dbReference type="ChEBI" id="CHEBI:29105"/>
        <label>1</label>
    </ligand>
</feature>
<evidence type="ECO:0000256" key="7">
    <source>
        <dbReference type="HAMAP-Rule" id="MF_01374"/>
    </source>
</evidence>
<dbReference type="GO" id="GO:0019243">
    <property type="term" value="P:methylglyoxal catabolic process to D-lactate via S-lactoyl-glutathione"/>
    <property type="evidence" value="ECO:0007669"/>
    <property type="project" value="UniProtKB-UniRule"/>
</dbReference>
<dbReference type="InterPro" id="IPR032282">
    <property type="entry name" value="HAGH_C"/>
</dbReference>
<dbReference type="OrthoDB" id="9802897at2"/>
<keyword evidence="4 7" id="KW-0479">Metal-binding</keyword>
<feature type="binding site" evidence="7">
    <location>
        <position position="56"/>
    </location>
    <ligand>
        <name>Zn(2+)</name>
        <dbReference type="ChEBI" id="CHEBI:29105"/>
        <label>2</label>
    </ligand>
</feature>
<dbReference type="RefSeq" id="WP_078755750.1">
    <property type="nucleotide sequence ID" value="NZ_FUWO01000007.1"/>
</dbReference>
<dbReference type="Proteomes" id="UP000189941">
    <property type="component" value="Unassembled WGS sequence"/>
</dbReference>
<dbReference type="CDD" id="cd07723">
    <property type="entry name" value="hydroxyacylglutathione_hydrolase_MBL-fold"/>
    <property type="match status" value="1"/>
</dbReference>
<keyword evidence="10" id="KW-1185">Reference proteome</keyword>
<dbReference type="InterPro" id="IPR001279">
    <property type="entry name" value="Metallo-B-lactamas"/>
</dbReference>
<reference evidence="10" key="1">
    <citation type="submission" date="2017-02" db="EMBL/GenBank/DDBJ databases">
        <authorList>
            <person name="Varghese N."/>
            <person name="Submissions S."/>
        </authorList>
    </citation>
    <scope>NUCLEOTIDE SEQUENCE [LARGE SCALE GENOMIC DNA]</scope>
    <source>
        <strain evidence="10">DSM 15739</strain>
    </source>
</reference>
<feature type="binding site" evidence="7">
    <location>
        <position position="107"/>
    </location>
    <ligand>
        <name>Zn(2+)</name>
        <dbReference type="ChEBI" id="CHEBI:29105"/>
        <label>1</label>
    </ligand>
</feature>
<evidence type="ECO:0000256" key="3">
    <source>
        <dbReference type="ARBA" id="ARBA00006759"/>
    </source>
</evidence>
<feature type="binding site" evidence="7">
    <location>
        <position position="54"/>
    </location>
    <ligand>
        <name>Zn(2+)</name>
        <dbReference type="ChEBI" id="CHEBI:29105"/>
        <label>1</label>
    </ligand>
</feature>
<comment type="catalytic activity">
    <reaction evidence="1 7">
        <text>an S-(2-hydroxyacyl)glutathione + H2O = a 2-hydroxy carboxylate + glutathione + H(+)</text>
        <dbReference type="Rhea" id="RHEA:21864"/>
        <dbReference type="ChEBI" id="CHEBI:15377"/>
        <dbReference type="ChEBI" id="CHEBI:15378"/>
        <dbReference type="ChEBI" id="CHEBI:57925"/>
        <dbReference type="ChEBI" id="CHEBI:58896"/>
        <dbReference type="ChEBI" id="CHEBI:71261"/>
        <dbReference type="EC" id="3.1.2.6"/>
    </reaction>
</comment>
<evidence type="ECO:0000259" key="8">
    <source>
        <dbReference type="SMART" id="SM00849"/>
    </source>
</evidence>
<dbReference type="PANTHER" id="PTHR43705:SF1">
    <property type="entry name" value="HYDROXYACYLGLUTATHIONE HYDROLASE GLOB"/>
    <property type="match status" value="1"/>
</dbReference>
<protein>
    <recommendedName>
        <fullName evidence="7">Hydroxyacylglutathione hydrolase</fullName>
        <ecNumber evidence="7">3.1.2.6</ecNumber>
    </recommendedName>
    <alternativeName>
        <fullName evidence="7">Glyoxalase II</fullName>
        <shortName evidence="7">Glx II</shortName>
    </alternativeName>
</protein>
<keyword evidence="6 7" id="KW-0862">Zinc</keyword>
<sequence length="233" mass="26154">MEIIAINALTDNYIWVIKEANGAIVVDPGEAQPVLDFLTEHQLPLTAVLITHHHDDHTGGVKELLSNYPDAPVYGPVEVEGMTYIVADGQQFEINQHQFKVKKTAGHTAEHISFLMDDQHLFCGDALFSAGCGRVFTQDYQAQYDALKYFESLADEVKVYAGHEYTLTNLKFANSMEPDNLVLQSALQLVEQLRSDNLKTLPSTIGLERDINLLMMAPNLESFIELRKARDNF</sequence>
<dbReference type="Pfam" id="PF00753">
    <property type="entry name" value="Lactamase_B"/>
    <property type="match status" value="1"/>
</dbReference>
<dbReference type="InterPro" id="IPR017782">
    <property type="entry name" value="Hydroxyacylglutathione_Hdrlase"/>
</dbReference>
<comment type="cofactor">
    <cofactor evidence="7">
        <name>Zn(2+)</name>
        <dbReference type="ChEBI" id="CHEBI:29105"/>
    </cofactor>
    <text evidence="7">Binds 2 Zn(2+) ions per subunit.</text>
</comment>
<dbReference type="InterPro" id="IPR036866">
    <property type="entry name" value="RibonucZ/Hydroxyglut_hydro"/>
</dbReference>
<dbReference type="AlphaFoldDB" id="A0A1T4L7H0"/>
<feature type="binding site" evidence="7">
    <location>
        <position position="52"/>
    </location>
    <ligand>
        <name>Zn(2+)</name>
        <dbReference type="ChEBI" id="CHEBI:29105"/>
        <label>1</label>
    </ligand>
</feature>
<dbReference type="UniPathway" id="UPA00619">
    <property type="reaction ID" value="UER00676"/>
</dbReference>
<accession>A0A1T4L7H0</accession>
<dbReference type="EMBL" id="FUWO01000007">
    <property type="protein sequence ID" value="SJZ50614.1"/>
    <property type="molecule type" value="Genomic_DNA"/>
</dbReference>
<evidence type="ECO:0000256" key="5">
    <source>
        <dbReference type="ARBA" id="ARBA00022801"/>
    </source>
</evidence>
<dbReference type="InterPro" id="IPR035680">
    <property type="entry name" value="Clx_II_MBL"/>
</dbReference>
<gene>
    <name evidence="7" type="primary">gloB</name>
    <name evidence="9" type="ORF">SAMN02746011_00979</name>
</gene>
<dbReference type="GO" id="GO:0046872">
    <property type="term" value="F:metal ion binding"/>
    <property type="evidence" value="ECO:0007669"/>
    <property type="project" value="UniProtKB-KW"/>
</dbReference>
<comment type="pathway">
    <text evidence="2 7">Secondary metabolite metabolism; methylglyoxal degradation; (R)-lactate from methylglyoxal: step 2/2.</text>
</comment>
<evidence type="ECO:0000313" key="10">
    <source>
        <dbReference type="Proteomes" id="UP000189941"/>
    </source>
</evidence>
<dbReference type="NCBIfam" id="TIGR03413">
    <property type="entry name" value="GSH_gloB"/>
    <property type="match status" value="1"/>
</dbReference>
<feature type="binding site" evidence="7">
    <location>
        <position position="163"/>
    </location>
    <ligand>
        <name>Zn(2+)</name>
        <dbReference type="ChEBI" id="CHEBI:29105"/>
        <label>2</label>
    </ligand>
</feature>
<comment type="function">
    <text evidence="7">Thiolesterase that catalyzes the hydrolysis of S-D-lactoyl-glutathione to form glutathione and D-lactic acid.</text>
</comment>
<dbReference type="Pfam" id="PF16123">
    <property type="entry name" value="HAGH_C"/>
    <property type="match status" value="1"/>
</dbReference>
<evidence type="ECO:0000313" key="9">
    <source>
        <dbReference type="EMBL" id="SJZ50614.1"/>
    </source>
</evidence>